<keyword evidence="2" id="KW-1185">Reference proteome</keyword>
<evidence type="ECO:0000313" key="1">
    <source>
        <dbReference type="EMBL" id="MBB5144183.1"/>
    </source>
</evidence>
<dbReference type="EMBL" id="JACHGO010000006">
    <property type="protein sequence ID" value="MBB5144183.1"/>
    <property type="molecule type" value="Genomic_DNA"/>
</dbReference>
<name>A0A7W8FFP7_9BACT</name>
<sequence>MYFIRLLFAKHKPGGQWAALMVARLTARLTARYAAQCGGTAEKRARRPRLPARLFNGQLRVSSDPIPLQHLFNLCLIPPESLKAPDYPKMVGGLCGIQSRQYYLWAPRRSVEITGSETRNREIL</sequence>
<comment type="caution">
    <text evidence="1">The sequence shown here is derived from an EMBL/GenBank/DDBJ whole genome shotgun (WGS) entry which is preliminary data.</text>
</comment>
<protein>
    <submittedName>
        <fullName evidence="1">Uncharacterized protein</fullName>
    </submittedName>
</protein>
<dbReference type="Proteomes" id="UP000539075">
    <property type="component" value="Unassembled WGS sequence"/>
</dbReference>
<organism evidence="1 2">
    <name type="scientific">Desulfovibrio intestinalis</name>
    <dbReference type="NCBI Taxonomy" id="58621"/>
    <lineage>
        <taxon>Bacteria</taxon>
        <taxon>Pseudomonadati</taxon>
        <taxon>Thermodesulfobacteriota</taxon>
        <taxon>Desulfovibrionia</taxon>
        <taxon>Desulfovibrionales</taxon>
        <taxon>Desulfovibrionaceae</taxon>
        <taxon>Desulfovibrio</taxon>
    </lineage>
</organism>
<proteinExistence type="predicted"/>
<reference evidence="1 2" key="1">
    <citation type="submission" date="2020-08" db="EMBL/GenBank/DDBJ databases">
        <title>Genomic Encyclopedia of Type Strains, Phase IV (KMG-IV): sequencing the most valuable type-strain genomes for metagenomic binning, comparative biology and taxonomic classification.</title>
        <authorList>
            <person name="Goeker M."/>
        </authorList>
    </citation>
    <scope>NUCLEOTIDE SEQUENCE [LARGE SCALE GENOMIC DNA]</scope>
    <source>
        <strain evidence="1 2">DSM 11275</strain>
    </source>
</reference>
<dbReference type="AlphaFoldDB" id="A0A7W8FFP7"/>
<gene>
    <name evidence="1" type="ORF">HNQ38_002291</name>
</gene>
<evidence type="ECO:0000313" key="2">
    <source>
        <dbReference type="Proteomes" id="UP000539075"/>
    </source>
</evidence>
<accession>A0A7W8FFP7</accession>